<dbReference type="Gene3D" id="2.30.30.190">
    <property type="entry name" value="CAP Gly-rich-like domain"/>
    <property type="match status" value="1"/>
</dbReference>
<sequence>MNYNLGSRVSVFGCQGTIVFHGKTHFSKNVKWYGICLDEPVGRNNGQVDGYSYFSCEENHGLFVRESLLRPVKTIKEQAERERNKTSSNLFQKLIQDGDSEEEAEMIREFESLLYQNEPNVKSDEDLDPDFCYQINENSTYSISASLPFLLKEQLPINMVDTIPLDFEDLAEIRNQLTDHQQLMLKLIDDKERNETHFLILEGFLENLNEYGDPEEMYQKQLDSEFKITRELQNDELDDLTLEINKQIEKESNIQNELEQQCYILHKELIDEETKELQNEIKNDLNILDIISTKIEELKQSQSKLKKIISSLEIDFKVSKATLEKNKNNYLEKLQEKKNKIKAIEKQKEELYAKFQKKGGFPLESIKKFSNENEKLINEIFKLEFKLSELNSGKSIMKFENEKAIVTYNTNEKEIWKDKLIKFNPYLKNLQERVLPLHRFLKFINTYNTNSIGKKDEYSFTNVTELITQHFKMNNLNSLVEFLKKKTDNYQKYSETIDYLTTTINQSYFKTQKLWDLVIYDPVKLKSKEELNLECEQFAKEFGLHFKIKGDFELWLEPADNKSNIIYNEEEKKKDPTDYAKCLEFANINKIIQLLINGKRDFVTIILNTFPIFLSNEHFVVKMIQASQIRKLEKETQEKFQERRRKIRIKIFSIITRWIRSPNKIEPNILMELMNVIQKLFSKILPKPVNDIRKLIKNKIANKIRDKNKKSISLSKQLEPIIPTNIFSRDLKFTDIHPEEMARQITLVVSKNFQEITLDSLVTCSWKKEPLKHKATAILKMIDFSNNLSQQITETILLPQEKTERMSALNNAINLGTSLLKMNNFDSVVSIISVFFSPSIKRMKDHFKKLSKKAMNDHNKLLQILDNSSTNITLRTTYKQIFNHLIPYLGTYLADIYNLSQIPTLDNNLINFRKLKKISETLQKIHQYQLNSFYNFLPIPQIQHTFLSFTTKYTLKKLYLISLNREPRNKNN</sequence>
<dbReference type="InterPro" id="IPR036859">
    <property type="entry name" value="CAP-Gly_dom_sf"/>
</dbReference>
<dbReference type="InterPro" id="IPR019804">
    <property type="entry name" value="Ras_G-nucl-exch_fac_CS"/>
</dbReference>
<dbReference type="PROSITE" id="PS00720">
    <property type="entry name" value="RASGEF"/>
    <property type="match status" value="1"/>
</dbReference>
<feature type="domain" description="CAP-Gly" evidence="5">
    <location>
        <begin position="32"/>
        <end position="65"/>
    </location>
</feature>
<dbReference type="AlphaFoldDB" id="A0AAV7ZF10"/>
<feature type="coiled-coil region" evidence="3">
    <location>
        <begin position="230"/>
        <end position="257"/>
    </location>
</feature>
<dbReference type="SUPFAM" id="SSF74924">
    <property type="entry name" value="Cap-Gly domain"/>
    <property type="match status" value="1"/>
</dbReference>
<dbReference type="Pfam" id="PF00617">
    <property type="entry name" value="RasGEF"/>
    <property type="match status" value="1"/>
</dbReference>
<reference evidence="6" key="1">
    <citation type="submission" date="2022-08" db="EMBL/GenBank/DDBJ databases">
        <title>Novel sulphate-reducing endosymbionts in the free-living metamonad Anaeramoeba.</title>
        <authorList>
            <person name="Jerlstrom-Hultqvist J."/>
            <person name="Cepicka I."/>
            <person name="Gallot-Lavallee L."/>
            <person name="Salas-Leiva D."/>
            <person name="Curtis B.A."/>
            <person name="Zahonova K."/>
            <person name="Pipaliya S."/>
            <person name="Dacks J."/>
            <person name="Roger A.J."/>
        </authorList>
    </citation>
    <scope>NUCLEOTIDE SEQUENCE</scope>
    <source>
        <strain evidence="6">Busselton2</strain>
    </source>
</reference>
<feature type="coiled-coil region" evidence="3">
    <location>
        <begin position="295"/>
        <end position="386"/>
    </location>
</feature>
<dbReference type="InterPro" id="IPR008937">
    <property type="entry name" value="Ras-like_GEF"/>
</dbReference>
<gene>
    <name evidence="6" type="ORF">M0812_15543</name>
</gene>
<dbReference type="PANTHER" id="PTHR23113">
    <property type="entry name" value="GUANINE NUCLEOTIDE EXCHANGE FACTOR"/>
    <property type="match status" value="1"/>
</dbReference>
<dbReference type="PANTHER" id="PTHR23113:SF365">
    <property type="entry name" value="RAS-GEF DOMAIN-CONTAINING PROTEIN"/>
    <property type="match status" value="1"/>
</dbReference>
<dbReference type="Pfam" id="PF01302">
    <property type="entry name" value="CAP_GLY"/>
    <property type="match status" value="1"/>
</dbReference>
<evidence type="ECO:0000256" key="1">
    <source>
        <dbReference type="ARBA" id="ARBA00022658"/>
    </source>
</evidence>
<dbReference type="InterPro" id="IPR001895">
    <property type="entry name" value="RASGEF_cat_dom"/>
</dbReference>
<dbReference type="InterPro" id="IPR036964">
    <property type="entry name" value="RASGEF_cat_dom_sf"/>
</dbReference>
<accession>A0AAV7ZF10</accession>
<dbReference type="InterPro" id="IPR023578">
    <property type="entry name" value="Ras_GEF_dom_sf"/>
</dbReference>
<dbReference type="SMART" id="SM00147">
    <property type="entry name" value="RasGEF"/>
    <property type="match status" value="1"/>
</dbReference>
<dbReference type="GO" id="GO:0005085">
    <property type="term" value="F:guanyl-nucleotide exchange factor activity"/>
    <property type="evidence" value="ECO:0007669"/>
    <property type="project" value="UniProtKB-KW"/>
</dbReference>
<dbReference type="Gene3D" id="1.10.840.10">
    <property type="entry name" value="Ras guanine-nucleotide exchange factors catalytic domain"/>
    <property type="match status" value="1"/>
</dbReference>
<organism evidence="6 7">
    <name type="scientific">Anaeramoeba flamelloides</name>
    <dbReference type="NCBI Taxonomy" id="1746091"/>
    <lineage>
        <taxon>Eukaryota</taxon>
        <taxon>Metamonada</taxon>
        <taxon>Anaeramoebidae</taxon>
        <taxon>Anaeramoeba</taxon>
    </lineage>
</organism>
<dbReference type="GO" id="GO:0007264">
    <property type="term" value="P:small GTPase-mediated signal transduction"/>
    <property type="evidence" value="ECO:0007669"/>
    <property type="project" value="InterPro"/>
</dbReference>
<feature type="domain" description="Ras-GEF" evidence="4">
    <location>
        <begin position="737"/>
        <end position="968"/>
    </location>
</feature>
<evidence type="ECO:0000256" key="3">
    <source>
        <dbReference type="SAM" id="Coils"/>
    </source>
</evidence>
<dbReference type="Gene3D" id="1.20.870.10">
    <property type="entry name" value="Son of sevenless (SoS) protein Chain: S domain 1"/>
    <property type="match status" value="1"/>
</dbReference>
<dbReference type="InterPro" id="IPR000938">
    <property type="entry name" value="CAP-Gly_domain"/>
</dbReference>
<protein>
    <submittedName>
        <fullName evidence="6">Guanine nucleotide exchange factor</fullName>
    </submittedName>
</protein>
<dbReference type="SUPFAM" id="SSF48366">
    <property type="entry name" value="Ras GEF"/>
    <property type="match status" value="1"/>
</dbReference>
<keyword evidence="1 2" id="KW-0344">Guanine-nucleotide releasing factor</keyword>
<comment type="caution">
    <text evidence="6">The sequence shown here is derived from an EMBL/GenBank/DDBJ whole genome shotgun (WGS) entry which is preliminary data.</text>
</comment>
<dbReference type="SMART" id="SM01052">
    <property type="entry name" value="CAP_GLY"/>
    <property type="match status" value="1"/>
</dbReference>
<proteinExistence type="predicted"/>
<evidence type="ECO:0000313" key="7">
    <source>
        <dbReference type="Proteomes" id="UP001146793"/>
    </source>
</evidence>
<dbReference type="PROSITE" id="PS50009">
    <property type="entry name" value="RASGEF_CAT"/>
    <property type="match status" value="1"/>
</dbReference>
<evidence type="ECO:0000256" key="2">
    <source>
        <dbReference type="PROSITE-ProRule" id="PRU00168"/>
    </source>
</evidence>
<dbReference type="PROSITE" id="PS50245">
    <property type="entry name" value="CAP_GLY_2"/>
    <property type="match status" value="1"/>
</dbReference>
<evidence type="ECO:0000259" key="4">
    <source>
        <dbReference type="PROSITE" id="PS50009"/>
    </source>
</evidence>
<keyword evidence="3" id="KW-0175">Coiled coil</keyword>
<evidence type="ECO:0000259" key="5">
    <source>
        <dbReference type="PROSITE" id="PS50245"/>
    </source>
</evidence>
<name>A0AAV7ZF10_9EUKA</name>
<dbReference type="Proteomes" id="UP001146793">
    <property type="component" value="Unassembled WGS sequence"/>
</dbReference>
<dbReference type="EMBL" id="JANTQA010000032">
    <property type="protein sequence ID" value="KAJ3439511.1"/>
    <property type="molecule type" value="Genomic_DNA"/>
</dbReference>
<evidence type="ECO:0000313" key="6">
    <source>
        <dbReference type="EMBL" id="KAJ3439511.1"/>
    </source>
</evidence>